<protein>
    <recommendedName>
        <fullName evidence="3">C2H2-type domain-containing protein</fullName>
    </recommendedName>
</protein>
<reference evidence="1" key="1">
    <citation type="journal article" date="2020" name="bioRxiv">
        <title>Genomic and phenotypic heterogeneity of clinical isolates of the human pathogens Aspergillus fumigatus, Aspergillus lentulus and Aspergillus fumigatiaffinis.</title>
        <authorList>
            <person name="dos Santos R.A.C."/>
            <person name="Steenwyk J.L."/>
            <person name="Rivero-Menendez O."/>
            <person name="Mead M.E."/>
            <person name="Silva L.P."/>
            <person name="Bastos R.W."/>
            <person name="Alastruey-Izquierdo A."/>
            <person name="Goldman G.H."/>
            <person name="Rokas A."/>
        </authorList>
    </citation>
    <scope>NUCLEOTIDE SEQUENCE</scope>
    <source>
        <strain evidence="1">CNM-CM6805</strain>
    </source>
</reference>
<dbReference type="InterPro" id="IPR021858">
    <property type="entry name" value="Fun_TF"/>
</dbReference>
<evidence type="ECO:0008006" key="3">
    <source>
        <dbReference type="Google" id="ProtNLM"/>
    </source>
</evidence>
<name>A0A8H4GHA7_9EURO</name>
<dbReference type="Pfam" id="PF12013">
    <property type="entry name" value="OrsD"/>
    <property type="match status" value="1"/>
</dbReference>
<gene>
    <name evidence="1" type="ORF">CNMCM6805_003392</name>
</gene>
<comment type="caution">
    <text evidence="1">The sequence shown here is derived from an EMBL/GenBank/DDBJ whole genome shotgun (WGS) entry which is preliminary data.</text>
</comment>
<organism evidence="1 2">
    <name type="scientific">Aspergillus fumigatiaffinis</name>
    <dbReference type="NCBI Taxonomy" id="340414"/>
    <lineage>
        <taxon>Eukaryota</taxon>
        <taxon>Fungi</taxon>
        <taxon>Dikarya</taxon>
        <taxon>Ascomycota</taxon>
        <taxon>Pezizomycotina</taxon>
        <taxon>Eurotiomycetes</taxon>
        <taxon>Eurotiomycetidae</taxon>
        <taxon>Eurotiales</taxon>
        <taxon>Aspergillaceae</taxon>
        <taxon>Aspergillus</taxon>
        <taxon>Aspergillus subgen. Fumigati</taxon>
    </lineage>
</organism>
<dbReference type="PANTHER" id="PTHR47784">
    <property type="entry name" value="STEROL UPTAKE CONTROL PROTEIN 2"/>
    <property type="match status" value="1"/>
</dbReference>
<dbReference type="InterPro" id="IPR053157">
    <property type="entry name" value="Sterol_Uptake_Regulator"/>
</dbReference>
<accession>A0A8H4GHA7</accession>
<sequence>MASTSVDAVPPSQLLHYLPTYRVLICLRCRYAIQPGAVVRHLKEIHYVHRSARQAFVEYASEFELAQPNDVALPDEAQFPVPLLPVQDGIACCFEGCTHLCATTKRMKQHWRLVHRISASDGSSFWKPVPLQTFFRGNALRYFTNPALLVSSPASASDGSDGLTSDGFPSTVSDKAFHVHHQYLVLISTSYFSLQIGTTPAVSEACMESSLSTWDPHQSLIRSDEGLLDHYRAYTYKTLSCNPETDDAFGVIVLELASRFRFLLHGVLACSALHLASTDPGNQTYYTVQSMRHQDQAIPAFRWATMHVDSDNCEAVLAFAFFLVICALSSESGDSRLFLSDDTDKLHWINILRNGCSMLCPVWTGLTAGPLAPFAALWRDNLGITADANDPFLVTLLHVFPQHEPEYPIYRDSAVKLAEAFEFIQQRGPSSTIWDALNSWPMRVMPEYLALLKQNRPAALLLLAYYAILLRPVRGEWFLEGRDWKLMDEIARRLEGNCSPQIWDLFAGIQREYFF</sequence>
<evidence type="ECO:0000313" key="2">
    <source>
        <dbReference type="Proteomes" id="UP000653565"/>
    </source>
</evidence>
<keyword evidence="2" id="KW-1185">Reference proteome</keyword>
<reference evidence="1" key="2">
    <citation type="submission" date="2020-04" db="EMBL/GenBank/DDBJ databases">
        <authorList>
            <person name="Santos R.A.C."/>
            <person name="Steenwyk J.L."/>
            <person name="Rivero-Menendez O."/>
            <person name="Mead M.E."/>
            <person name="Silva L.P."/>
            <person name="Bastos R.W."/>
            <person name="Alastruey-Izquierdo A."/>
            <person name="Goldman G.H."/>
            <person name="Rokas A."/>
        </authorList>
    </citation>
    <scope>NUCLEOTIDE SEQUENCE</scope>
    <source>
        <strain evidence="1">CNM-CM6805</strain>
    </source>
</reference>
<dbReference type="OrthoDB" id="416217at2759"/>
<dbReference type="EMBL" id="JAAAPX010000199">
    <property type="protein sequence ID" value="KAF4227139.1"/>
    <property type="molecule type" value="Genomic_DNA"/>
</dbReference>
<dbReference type="InterPro" id="IPR022698">
    <property type="entry name" value="OrsD"/>
</dbReference>
<dbReference type="Pfam" id="PF11951">
    <property type="entry name" value="Fungal_trans_2"/>
    <property type="match status" value="1"/>
</dbReference>
<dbReference type="GO" id="GO:0001228">
    <property type="term" value="F:DNA-binding transcription activator activity, RNA polymerase II-specific"/>
    <property type="evidence" value="ECO:0007669"/>
    <property type="project" value="TreeGrafter"/>
</dbReference>
<evidence type="ECO:0000313" key="1">
    <source>
        <dbReference type="EMBL" id="KAF4227139.1"/>
    </source>
</evidence>
<proteinExistence type="predicted"/>
<dbReference type="Proteomes" id="UP000653565">
    <property type="component" value="Unassembled WGS sequence"/>
</dbReference>
<dbReference type="PANTHER" id="PTHR47784:SF5">
    <property type="entry name" value="STEROL UPTAKE CONTROL PROTEIN 2"/>
    <property type="match status" value="1"/>
</dbReference>
<dbReference type="AlphaFoldDB" id="A0A8H4GHA7"/>